<sequence length="881" mass="100585">MEILPHLIKEAANNGLELHHEKEESNERQVQNMIENYKSHLLQQQKSKATAASQQIRQFMPTSIPSGPPPPTSHSHPCLFTIDSGNLKHTGRTSDETRRISPNFQGHSFDQRDFYDPNTANFPPPTFYHEASVPLNPSNTVVLTVADITAIKTESELMRRKVETLEQKVSRLRQLEQAYDRIEKEFEHVLNQREQQEQMEKQAYMKLEHHMQKLVSENAALIQRLEAFGSHQSVPQEPQPDSSMQVAQLTMLLNEYVAQNKELQNRQERQKVELEAHIVTLNEQRNHIDMLEKALTNAQEKLATKDRQLQDYNAVVERCNHVQKLLQDTTDDRKRRHDEYMKEKAHLEMQLAQAKMQIANPSPRKNRTSPEPEENSRLRRVLASKEEKIVQLEAILLQLQKKYGDDAQRKEMTLKSEIEAQHVRYRNLELEKLEKDRKIQELLNENRRMQEKLSDDRLTNERRFSMLENDIRRLANNTNNNNSNNNNNNHRASTSTTALYNGTTLSRQFPSTVNPFTTSTHIGSTFPAPITSTGGTTTTTSTTSLNNYEIEPMFIRQRPASVDPAMRMEEMRRNIAERRNHQQRSYSRPRLPPTTAPPPIPDSSSRDESHNRASSGPSSVVFSTGLKSPGFEIKDQTEIERQIAEYMASLPAETRRRFVAATGLNKTDFTNYPIIQHSTTPSLPEGAKLSHMRQGSKNSNASSSSTKKQQQQQTTTTPSSTNEESDPSFIAENNHGVRIHLTEPSTDAKLQDPPAPDHDELHSPPTSDDENEEEDEIESEPQTPASGMSASSYHRQQLQLQQHQNNIYQFEIQPPQSHTQIHTTTVVEVNKEHFSSPQNRSQLRPKNNHKHLSHQSNSLGADPTGNGGNGFSSRLSESPTK</sequence>
<evidence type="ECO:0000313" key="2">
    <source>
        <dbReference type="WBParaSite" id="PS1159_v2.g7172.t1"/>
    </source>
</evidence>
<proteinExistence type="predicted"/>
<organism evidence="1 2">
    <name type="scientific">Panagrolaimus sp. PS1159</name>
    <dbReference type="NCBI Taxonomy" id="55785"/>
    <lineage>
        <taxon>Eukaryota</taxon>
        <taxon>Metazoa</taxon>
        <taxon>Ecdysozoa</taxon>
        <taxon>Nematoda</taxon>
        <taxon>Chromadorea</taxon>
        <taxon>Rhabditida</taxon>
        <taxon>Tylenchina</taxon>
        <taxon>Panagrolaimomorpha</taxon>
        <taxon>Panagrolaimoidea</taxon>
        <taxon>Panagrolaimidae</taxon>
        <taxon>Panagrolaimus</taxon>
    </lineage>
</organism>
<dbReference type="WBParaSite" id="PS1159_v2.g7172.t1">
    <property type="protein sequence ID" value="PS1159_v2.g7172.t1"/>
    <property type="gene ID" value="PS1159_v2.g7172"/>
</dbReference>
<dbReference type="Proteomes" id="UP000887580">
    <property type="component" value="Unplaced"/>
</dbReference>
<evidence type="ECO:0000313" key="1">
    <source>
        <dbReference type="Proteomes" id="UP000887580"/>
    </source>
</evidence>
<protein>
    <submittedName>
        <fullName evidence="2">Uncharacterized protein</fullName>
    </submittedName>
</protein>
<name>A0AC35GP97_9BILA</name>
<accession>A0AC35GP97</accession>
<reference evidence="2" key="1">
    <citation type="submission" date="2022-11" db="UniProtKB">
        <authorList>
            <consortium name="WormBaseParasite"/>
        </authorList>
    </citation>
    <scope>IDENTIFICATION</scope>
</reference>